<dbReference type="Proteomes" id="UP000005239">
    <property type="component" value="Unassembled WGS sequence"/>
</dbReference>
<keyword evidence="2" id="KW-1185">Reference proteome</keyword>
<evidence type="ECO:0000313" key="2">
    <source>
        <dbReference type="Proteomes" id="UP000005239"/>
    </source>
</evidence>
<accession>A0A8R1V226</accession>
<organism evidence="1 2">
    <name type="scientific">Pristionchus pacificus</name>
    <name type="common">Parasitic nematode worm</name>
    <dbReference type="NCBI Taxonomy" id="54126"/>
    <lineage>
        <taxon>Eukaryota</taxon>
        <taxon>Metazoa</taxon>
        <taxon>Ecdysozoa</taxon>
        <taxon>Nematoda</taxon>
        <taxon>Chromadorea</taxon>
        <taxon>Rhabditida</taxon>
        <taxon>Rhabditina</taxon>
        <taxon>Diplogasteromorpha</taxon>
        <taxon>Diplogasteroidea</taxon>
        <taxon>Neodiplogasteridae</taxon>
        <taxon>Pristionchus</taxon>
    </lineage>
</organism>
<protein>
    <submittedName>
        <fullName evidence="1">Uncharacterized protein</fullName>
    </submittedName>
</protein>
<sequence length="63" mass="7056">MASKGELLNMEVLDMHHSVLANKFVEQIHPTPSCIPQEHVLCVVSVEHFFVAGNSTDDTTRHK</sequence>
<accession>A0A2A6CDS5</accession>
<dbReference type="EnsemblMetazoa" id="PPA46309.1">
    <property type="protein sequence ID" value="PPA46309.1"/>
    <property type="gene ID" value="WBGene00284678"/>
</dbReference>
<gene>
    <name evidence="1" type="primary">WBGene00284678</name>
</gene>
<dbReference type="AlphaFoldDB" id="A0A2A6CDS5"/>
<reference evidence="1" key="2">
    <citation type="submission" date="2022-06" db="UniProtKB">
        <authorList>
            <consortium name="EnsemblMetazoa"/>
        </authorList>
    </citation>
    <scope>IDENTIFICATION</scope>
    <source>
        <strain evidence="1">PS312</strain>
    </source>
</reference>
<reference evidence="2" key="1">
    <citation type="journal article" date="2008" name="Nat. Genet.">
        <title>The Pristionchus pacificus genome provides a unique perspective on nematode lifestyle and parasitism.</title>
        <authorList>
            <person name="Dieterich C."/>
            <person name="Clifton S.W."/>
            <person name="Schuster L.N."/>
            <person name="Chinwalla A."/>
            <person name="Delehaunty K."/>
            <person name="Dinkelacker I."/>
            <person name="Fulton L."/>
            <person name="Fulton R."/>
            <person name="Godfrey J."/>
            <person name="Minx P."/>
            <person name="Mitreva M."/>
            <person name="Roeseler W."/>
            <person name="Tian H."/>
            <person name="Witte H."/>
            <person name="Yang S.P."/>
            <person name="Wilson R.K."/>
            <person name="Sommer R.J."/>
        </authorList>
    </citation>
    <scope>NUCLEOTIDE SEQUENCE [LARGE SCALE GENOMIC DNA]</scope>
    <source>
        <strain evidence="2">PS312</strain>
    </source>
</reference>
<evidence type="ECO:0000313" key="1">
    <source>
        <dbReference type="EnsemblMetazoa" id="PPA46309.1"/>
    </source>
</evidence>
<proteinExistence type="predicted"/>
<name>A0A2A6CDS5_PRIPA</name>